<feature type="compositionally biased region" description="Acidic residues" evidence="1">
    <location>
        <begin position="727"/>
        <end position="738"/>
    </location>
</feature>
<accession>A0A6P7GJ21</accession>
<proteinExistence type="predicted"/>
<dbReference type="InterPro" id="IPR050866">
    <property type="entry name" value="CNG_cation_channel"/>
</dbReference>
<feature type="compositionally biased region" description="Basic and acidic residues" evidence="1">
    <location>
        <begin position="315"/>
        <end position="325"/>
    </location>
</feature>
<dbReference type="PANTHER" id="PTHR45638">
    <property type="entry name" value="CYCLIC NUCLEOTIDE-GATED CATION CHANNEL SUBUNIT A"/>
    <property type="match status" value="1"/>
</dbReference>
<feature type="compositionally biased region" description="Low complexity" evidence="1">
    <location>
        <begin position="339"/>
        <end position="353"/>
    </location>
</feature>
<organism evidence="2">
    <name type="scientific">Diabrotica virgifera virgifera</name>
    <name type="common">western corn rootworm</name>
    <dbReference type="NCBI Taxonomy" id="50390"/>
    <lineage>
        <taxon>Eukaryota</taxon>
        <taxon>Metazoa</taxon>
        <taxon>Ecdysozoa</taxon>
        <taxon>Arthropoda</taxon>
        <taxon>Hexapoda</taxon>
        <taxon>Insecta</taxon>
        <taxon>Pterygota</taxon>
        <taxon>Neoptera</taxon>
        <taxon>Endopterygota</taxon>
        <taxon>Coleoptera</taxon>
        <taxon>Polyphaga</taxon>
        <taxon>Cucujiformia</taxon>
        <taxon>Chrysomeloidea</taxon>
        <taxon>Chrysomelidae</taxon>
        <taxon>Galerucinae</taxon>
        <taxon>Diabroticina</taxon>
        <taxon>Diabroticites</taxon>
        <taxon>Diabrotica</taxon>
    </lineage>
</organism>
<feature type="compositionally biased region" description="Basic and acidic residues" evidence="1">
    <location>
        <begin position="159"/>
        <end position="171"/>
    </location>
</feature>
<reference evidence="2" key="1">
    <citation type="submission" date="2025-08" db="UniProtKB">
        <authorList>
            <consortium name="RefSeq"/>
        </authorList>
    </citation>
    <scope>IDENTIFICATION</scope>
    <source>
        <tissue evidence="2">Whole insect</tissue>
    </source>
</reference>
<feature type="region of interest" description="Disordered" evidence="1">
    <location>
        <begin position="315"/>
        <end position="353"/>
    </location>
</feature>
<dbReference type="SUPFAM" id="SSF51206">
    <property type="entry name" value="cAMP-binding domain-like"/>
    <property type="match status" value="1"/>
</dbReference>
<feature type="region of interest" description="Disordered" evidence="1">
    <location>
        <begin position="717"/>
        <end position="745"/>
    </location>
</feature>
<sequence>MPRTADVRSVGYSELFSLSREDVLNAMKDYPEAQEILQALGRKRLMEVKASARNPPNKDHHHGHGHGAEKGLVDKIKSEAKGLRNALKKSKTHRRSEESLELQPLHPPMYANKACLKRMSRVRSHDLSQEESDRRDTSASEPATSPIGAGLPLLQRLKLLKEKQDNEEKAKSSISPPMLSPTSSTIRSPPPISEEPSTEETIGAGLPLLQRILMLKAKEEKARAGKTVTMAPKSVTGQLFSGMSLGKTPSQNQQMTPLLNAVSGRSSISGPTKGPLSMVTSKAAAPVKLLNNKISLRDRIKLATGTKEKDVSIKDSLLKESDSPSKDSSLVKPVLTQPSSDNNHSADDASCQTVSVSAVSESTVASDSTTLTNNQTTIMKTDSGDKNEPHWLKLKKAAISKDVDTSSVTLSKESPEELKSKTETEVMVAPVEKPKLKPNLFLTRRTKHYRSIDDLSPEYGPLPFVKKLKILNERQKLEELELVMKTRSFSLDIPDNQSFDNDTLTRLMRAPTIEGYAARHSKLSKSVTFNRDTLQSPPNSANLTGTPHSLFPIVPSPLDNGLDLPQDEKQMELEKCGIQIVPNKPNNQVKIHKGSLEDEQQYFADILMAIKQVMSAHLQEIQGKYQQKFEMLEEEVRTKDEIITQLKAHISELEKTNEDSFTPSDSLDTIISRERHSWEDPSHDEQEELEELPRPIHAWSSSSSLPSHNVVLDIDSTTDTDTAGETSEPEDTECDSTEYENSSQNWEIELLAAQMRKKRSASLDHTISRPFIKKRFIKGSSVDHD</sequence>
<feature type="region of interest" description="Disordered" evidence="1">
    <location>
        <begin position="50"/>
        <end position="203"/>
    </location>
</feature>
<dbReference type="InParanoid" id="A0A6P7GJ21"/>
<dbReference type="PANTHER" id="PTHR45638:SF7">
    <property type="entry name" value="CYCLIC NUCLEOTIDE-GATED ION CHANNEL-LIKE, ISOFORM E"/>
    <property type="match status" value="1"/>
</dbReference>
<evidence type="ECO:0000256" key="1">
    <source>
        <dbReference type="SAM" id="MobiDB-lite"/>
    </source>
</evidence>
<protein>
    <submittedName>
        <fullName evidence="2">Uncharacterized protein LOC114338793</fullName>
    </submittedName>
</protein>
<dbReference type="GO" id="GO:0005221">
    <property type="term" value="F:intracellularly cyclic nucleotide-activated monoatomic cation channel activity"/>
    <property type="evidence" value="ECO:0007669"/>
    <property type="project" value="InterPro"/>
</dbReference>
<feature type="compositionally biased region" description="Basic and acidic residues" evidence="1">
    <location>
        <begin position="123"/>
        <end position="138"/>
    </location>
</feature>
<dbReference type="InterPro" id="IPR018490">
    <property type="entry name" value="cNMP-bd_dom_sf"/>
</dbReference>
<dbReference type="Gene3D" id="2.60.120.10">
    <property type="entry name" value="Jelly Rolls"/>
    <property type="match status" value="1"/>
</dbReference>
<dbReference type="FunCoup" id="A0A6P7GJ21">
    <property type="interactions" value="9"/>
</dbReference>
<dbReference type="RefSeq" id="XP_028145208.1">
    <property type="nucleotide sequence ID" value="XM_028289407.1"/>
</dbReference>
<dbReference type="GO" id="GO:0044877">
    <property type="term" value="F:protein-containing complex binding"/>
    <property type="evidence" value="ECO:0007669"/>
    <property type="project" value="TreeGrafter"/>
</dbReference>
<name>A0A6P7GJ21_DIAVI</name>
<dbReference type="AlphaFoldDB" id="A0A6P7GJ21"/>
<feature type="compositionally biased region" description="Basic and acidic residues" evidence="1">
    <location>
        <begin position="66"/>
        <end position="82"/>
    </location>
</feature>
<dbReference type="InterPro" id="IPR014710">
    <property type="entry name" value="RmlC-like_jellyroll"/>
</dbReference>
<evidence type="ECO:0000313" key="2">
    <source>
        <dbReference type="RefSeq" id="XP_028145208.1"/>
    </source>
</evidence>
<gene>
    <name evidence="2" type="primary">LOC114338793</name>
</gene>